<feature type="domain" description="Amidase" evidence="2">
    <location>
        <begin position="36"/>
        <end position="452"/>
    </location>
</feature>
<evidence type="ECO:0000256" key="1">
    <source>
        <dbReference type="ARBA" id="ARBA00009199"/>
    </source>
</evidence>
<dbReference type="PANTHER" id="PTHR11895">
    <property type="entry name" value="TRANSAMIDASE"/>
    <property type="match status" value="1"/>
</dbReference>
<dbReference type="PANTHER" id="PTHR11895:SF7">
    <property type="entry name" value="GLUTAMYL-TRNA(GLN) AMIDOTRANSFERASE SUBUNIT A, MITOCHONDRIAL"/>
    <property type="match status" value="1"/>
</dbReference>
<gene>
    <name evidence="3" type="ORF">B0T45_16315</name>
</gene>
<evidence type="ECO:0000313" key="4">
    <source>
        <dbReference type="Proteomes" id="UP000192721"/>
    </source>
</evidence>
<evidence type="ECO:0000313" key="3">
    <source>
        <dbReference type="EMBL" id="OQS36265.1"/>
    </source>
</evidence>
<dbReference type="RefSeq" id="WP_081556195.1">
    <property type="nucleotide sequence ID" value="NZ_MUKV01000023.1"/>
</dbReference>
<protein>
    <submittedName>
        <fullName evidence="3">Amidase</fullName>
    </submittedName>
</protein>
<proteinExistence type="inferred from homology"/>
<dbReference type="Proteomes" id="UP000192721">
    <property type="component" value="Unassembled WGS sequence"/>
</dbReference>
<name>A0A1W0CN70_9NEIS</name>
<sequence>MSSIHTLPLSDASPLCRLNVQNMTSRYAAASLSPLEVAEAALARASAVQDRYNAFAFIDSAGALGAAAAADERWRRGRPLSPIDGVPATIKDIVQVQGWSVRYGSRSSSAAVCGSDAPSVARLRAAGAVLLGMTTMPEFGWKAVTDNPLHGITRNPWGPELTPGGSSGGAAVAAAAGAGVLHLGTDGGGSIRIPAAFCGLVGHKPSFGRVPAYPGSAFGTLAHIGPIARCVGDVSAMLDAMSGRDLRDWHQPIGGEPSFPPLALSRARVAYWSTPACGQLQAEVAAVIERALDLVRSLGVEIQSFELPDIDLLDVFQKHWFSGAANRLSMVEPALRGQLDPGFVAIAERGQALSAAELVAAQTRRAEFGAFMDQTMSRFDLLLAPATPLTAFPIASRQPAGDGAAWTEWAGFSFPLNLSQHPACVVPCGLSSEGKPVGLQFIGARGADRQLLSLAGQFESLGAFPHLLDSGAEYVR</sequence>
<dbReference type="GO" id="GO:0003824">
    <property type="term" value="F:catalytic activity"/>
    <property type="evidence" value="ECO:0007669"/>
    <property type="project" value="InterPro"/>
</dbReference>
<dbReference type="EMBL" id="MUKV01000023">
    <property type="protein sequence ID" value="OQS36265.1"/>
    <property type="molecule type" value="Genomic_DNA"/>
</dbReference>
<dbReference type="Gene3D" id="3.90.1300.10">
    <property type="entry name" value="Amidase signature (AS) domain"/>
    <property type="match status" value="1"/>
</dbReference>
<dbReference type="InterPro" id="IPR000120">
    <property type="entry name" value="Amidase"/>
</dbReference>
<dbReference type="AlphaFoldDB" id="A0A1W0CN70"/>
<comment type="similarity">
    <text evidence="1">Belongs to the amidase family.</text>
</comment>
<dbReference type="SUPFAM" id="SSF75304">
    <property type="entry name" value="Amidase signature (AS) enzymes"/>
    <property type="match status" value="1"/>
</dbReference>
<dbReference type="InterPro" id="IPR023631">
    <property type="entry name" value="Amidase_dom"/>
</dbReference>
<dbReference type="Pfam" id="PF01425">
    <property type="entry name" value="Amidase"/>
    <property type="match status" value="1"/>
</dbReference>
<accession>A0A1W0CN70</accession>
<comment type="caution">
    <text evidence="3">The sequence shown here is derived from an EMBL/GenBank/DDBJ whole genome shotgun (WGS) entry which is preliminary data.</text>
</comment>
<evidence type="ECO:0000259" key="2">
    <source>
        <dbReference type="Pfam" id="PF01425"/>
    </source>
</evidence>
<reference evidence="3 4" key="1">
    <citation type="submission" date="2017-02" db="EMBL/GenBank/DDBJ databases">
        <title>Chromobacterium haemolyticum H5244.</title>
        <authorList>
            <person name="Gulvik C.A."/>
        </authorList>
    </citation>
    <scope>NUCLEOTIDE SEQUENCE [LARGE SCALE GENOMIC DNA]</scope>
    <source>
        <strain evidence="3 4">H5244</strain>
    </source>
</reference>
<dbReference type="InterPro" id="IPR036928">
    <property type="entry name" value="AS_sf"/>
</dbReference>
<organism evidence="3 4">
    <name type="scientific">Chromobacterium haemolyticum</name>
    <dbReference type="NCBI Taxonomy" id="394935"/>
    <lineage>
        <taxon>Bacteria</taxon>
        <taxon>Pseudomonadati</taxon>
        <taxon>Pseudomonadota</taxon>
        <taxon>Betaproteobacteria</taxon>
        <taxon>Neisseriales</taxon>
        <taxon>Chromobacteriaceae</taxon>
        <taxon>Chromobacterium</taxon>
    </lineage>
</organism>